<feature type="chain" id="PRO_5045492378" evidence="2">
    <location>
        <begin position="27"/>
        <end position="184"/>
    </location>
</feature>
<dbReference type="Proteomes" id="UP001462640">
    <property type="component" value="Unassembled WGS sequence"/>
</dbReference>
<reference evidence="3 4" key="1">
    <citation type="submission" date="2024-05" db="EMBL/GenBank/DDBJ databases">
        <title>Roseateles sp. 2.12 16S ribosomal RNA gene Genome sequencing and assembly.</title>
        <authorList>
            <person name="Woo H."/>
        </authorList>
    </citation>
    <scope>NUCLEOTIDE SEQUENCE [LARGE SCALE GENOMIC DNA]</scope>
    <source>
        <strain evidence="3 4">2.12</strain>
    </source>
</reference>
<evidence type="ECO:0000313" key="4">
    <source>
        <dbReference type="Proteomes" id="UP001462640"/>
    </source>
</evidence>
<evidence type="ECO:0000256" key="2">
    <source>
        <dbReference type="SAM" id="SignalP"/>
    </source>
</evidence>
<keyword evidence="4" id="KW-1185">Reference proteome</keyword>
<feature type="signal peptide" evidence="2">
    <location>
        <begin position="1"/>
        <end position="26"/>
    </location>
</feature>
<accession>A0ABV0GGZ1</accession>
<proteinExistence type="predicted"/>
<dbReference type="Pfam" id="PF12276">
    <property type="entry name" value="DUF3617"/>
    <property type="match status" value="1"/>
</dbReference>
<feature type="region of interest" description="Disordered" evidence="1">
    <location>
        <begin position="165"/>
        <end position="184"/>
    </location>
</feature>
<dbReference type="RefSeq" id="WP_347611457.1">
    <property type="nucleotide sequence ID" value="NZ_JBDPZC010000007.1"/>
</dbReference>
<sequence length="184" mass="20242">MKPIRRPRAPRAALAALLALPLCASAQSTMKPGLWEMTQKPQLDPAQQAKMDQARQAMANMPPEKRQMMEQMMAQHGVQVNMGAGGTVTIKTCISKEQAERHEPPVDDKGRCKQQVTRSGNTVRSHFTCTDPASEGDGEFTFDSAEHYSSKLSIQRQGRSMTISGEGRWLGADCGSIQPHKPRP</sequence>
<name>A0ABV0GGZ1_9BURK</name>
<dbReference type="InterPro" id="IPR022061">
    <property type="entry name" value="DUF3617"/>
</dbReference>
<organism evidence="3 4">
    <name type="scientific">Roseateles flavus</name>
    <dbReference type="NCBI Taxonomy" id="3149041"/>
    <lineage>
        <taxon>Bacteria</taxon>
        <taxon>Pseudomonadati</taxon>
        <taxon>Pseudomonadota</taxon>
        <taxon>Betaproteobacteria</taxon>
        <taxon>Burkholderiales</taxon>
        <taxon>Sphaerotilaceae</taxon>
        <taxon>Roseateles</taxon>
    </lineage>
</organism>
<evidence type="ECO:0000313" key="3">
    <source>
        <dbReference type="EMBL" id="MEO3714351.1"/>
    </source>
</evidence>
<keyword evidence="2" id="KW-0732">Signal</keyword>
<comment type="caution">
    <text evidence="3">The sequence shown here is derived from an EMBL/GenBank/DDBJ whole genome shotgun (WGS) entry which is preliminary data.</text>
</comment>
<evidence type="ECO:0000256" key="1">
    <source>
        <dbReference type="SAM" id="MobiDB-lite"/>
    </source>
</evidence>
<dbReference type="EMBL" id="JBDPZC010000007">
    <property type="protein sequence ID" value="MEO3714351.1"/>
    <property type="molecule type" value="Genomic_DNA"/>
</dbReference>
<protein>
    <submittedName>
        <fullName evidence="3">DUF3617 domain-containing protein</fullName>
    </submittedName>
</protein>
<gene>
    <name evidence="3" type="ORF">ABDJ40_16420</name>
</gene>